<dbReference type="RefSeq" id="XP_066076501.1">
    <property type="nucleotide sequence ID" value="XM_066220404.1"/>
</dbReference>
<dbReference type="Pfam" id="PF07992">
    <property type="entry name" value="Pyr_redox_2"/>
    <property type="match status" value="1"/>
</dbReference>
<dbReference type="GO" id="GO:0005737">
    <property type="term" value="C:cytoplasm"/>
    <property type="evidence" value="ECO:0007669"/>
    <property type="project" value="TreeGrafter"/>
</dbReference>
<feature type="compositionally biased region" description="Basic and acidic residues" evidence="1">
    <location>
        <begin position="100"/>
        <end position="117"/>
    </location>
</feature>
<feature type="compositionally biased region" description="Polar residues" evidence="1">
    <location>
        <begin position="385"/>
        <end position="414"/>
    </location>
</feature>
<evidence type="ECO:0000313" key="4">
    <source>
        <dbReference type="Proteomes" id="UP001355207"/>
    </source>
</evidence>
<accession>A0AAX4JXY4</accession>
<gene>
    <name evidence="3" type="ORF">L201_004663</name>
</gene>
<dbReference type="SUPFAM" id="SSF51905">
    <property type="entry name" value="FAD/NAD(P)-binding domain"/>
    <property type="match status" value="1"/>
</dbReference>
<dbReference type="FunFam" id="3.50.50.60:FF:000380">
    <property type="entry name" value="Chromosome 1, whole genome shotgun sequence"/>
    <property type="match status" value="1"/>
</dbReference>
<name>A0AAX4JXY4_9TREE</name>
<dbReference type="InterPro" id="IPR036188">
    <property type="entry name" value="FAD/NAD-bd_sf"/>
</dbReference>
<evidence type="ECO:0000313" key="3">
    <source>
        <dbReference type="EMBL" id="WWC89738.1"/>
    </source>
</evidence>
<feature type="region of interest" description="Disordered" evidence="1">
    <location>
        <begin position="139"/>
        <end position="162"/>
    </location>
</feature>
<protein>
    <recommendedName>
        <fullName evidence="2">FAD/NAD(P)-binding domain-containing protein</fullName>
    </recommendedName>
</protein>
<dbReference type="Gene3D" id="3.50.50.60">
    <property type="entry name" value="FAD/NAD(P)-binding domain"/>
    <property type="match status" value="3"/>
</dbReference>
<proteinExistence type="predicted"/>
<dbReference type="Proteomes" id="UP001355207">
    <property type="component" value="Chromosome 6"/>
</dbReference>
<evidence type="ECO:0000259" key="2">
    <source>
        <dbReference type="Pfam" id="PF07992"/>
    </source>
</evidence>
<keyword evidence="4" id="KW-1185">Reference proteome</keyword>
<organism evidence="3 4">
    <name type="scientific">Kwoniella dendrophila CBS 6074</name>
    <dbReference type="NCBI Taxonomy" id="1295534"/>
    <lineage>
        <taxon>Eukaryota</taxon>
        <taxon>Fungi</taxon>
        <taxon>Dikarya</taxon>
        <taxon>Basidiomycota</taxon>
        <taxon>Agaricomycotina</taxon>
        <taxon>Tremellomycetes</taxon>
        <taxon>Tremellales</taxon>
        <taxon>Cryptococcaceae</taxon>
        <taxon>Kwoniella</taxon>
    </lineage>
</organism>
<feature type="region of interest" description="Disordered" evidence="1">
    <location>
        <begin position="75"/>
        <end position="117"/>
    </location>
</feature>
<dbReference type="GO" id="GO:0050660">
    <property type="term" value="F:flavin adenine dinucleotide binding"/>
    <property type="evidence" value="ECO:0007669"/>
    <property type="project" value="TreeGrafter"/>
</dbReference>
<dbReference type="GeneID" id="91095333"/>
<feature type="compositionally biased region" description="Polar residues" evidence="1">
    <location>
        <begin position="139"/>
        <end position="155"/>
    </location>
</feature>
<reference evidence="3 4" key="1">
    <citation type="submission" date="2024-01" db="EMBL/GenBank/DDBJ databases">
        <title>Comparative genomics of Cryptococcus and Kwoniella reveals pathogenesis evolution and contrasting modes of karyotype evolution via chromosome fusion or intercentromeric recombination.</title>
        <authorList>
            <person name="Coelho M.A."/>
            <person name="David-Palma M."/>
            <person name="Shea T."/>
            <person name="Bowers K."/>
            <person name="McGinley-Smith S."/>
            <person name="Mohammad A.W."/>
            <person name="Gnirke A."/>
            <person name="Yurkov A.M."/>
            <person name="Nowrousian M."/>
            <person name="Sun S."/>
            <person name="Cuomo C.A."/>
            <person name="Heitman J."/>
        </authorList>
    </citation>
    <scope>NUCLEOTIDE SEQUENCE [LARGE SCALE GENOMIC DNA]</scope>
    <source>
        <strain evidence="3 4">CBS 6074</strain>
    </source>
</reference>
<dbReference type="PANTHER" id="PTHR43735:SF2">
    <property type="entry name" value="FE-REGULATED PROTEIN 8"/>
    <property type="match status" value="1"/>
</dbReference>
<dbReference type="EMBL" id="CP144103">
    <property type="protein sequence ID" value="WWC89738.1"/>
    <property type="molecule type" value="Genomic_DNA"/>
</dbReference>
<feature type="region of interest" description="Disordered" evidence="1">
    <location>
        <begin position="385"/>
        <end position="416"/>
    </location>
</feature>
<sequence>MTSAPFKTVVVMGVAYGGKRAADLLSKSLPPNWRLIVIDRNSHFNHLYAFPRFAVLPQHAPKAYIPYTHLFDEAESSSSANERPLTPPTTPPSTVNTLDGSDHDGLSDPLEVSKRSKSRHEFIQGSIVKLTSNSVTFVRPTLDSSKQQPKSTHSPDTYGKYDGPEETINFDYCVYALGASMPSPVNVWSKVLDLKGNENQKPEDELENISGTKKHGVKWMENSAEKLKKAQHVVVVGAGAMGIQFASDLKYLYPSKQVTLLHSRTRVMPRYPIEFHVALIEELKKLGVEVVLGERVMTWPKDPEILNGKKKIVTTDHGRTFEADLVLPCTGQKPHIALMASVDPSVICPQSGRIRVHPTLQVHALSSSSGNSNSVEDRLNNLSLSSMPITPPSSDRGSVISTPEVQSRRNSSTPVEEKDLSHIFACGDCAETGAIQAGHTAYYQSEVAARNIIRLIHQRESKQGNYKLEDDDKILENYKVSAPAIKVTMGIKRGIISNAEGVKINDEGVEDLHSMVMWPGFGYKGDDIDINE</sequence>
<dbReference type="PANTHER" id="PTHR43735">
    <property type="entry name" value="APOPTOSIS-INDUCING FACTOR 1"/>
    <property type="match status" value="1"/>
</dbReference>
<dbReference type="AlphaFoldDB" id="A0AAX4JXY4"/>
<feature type="domain" description="FAD/NAD(P)-binding" evidence="2">
    <location>
        <begin position="88"/>
        <end position="362"/>
    </location>
</feature>
<dbReference type="GO" id="GO:0004174">
    <property type="term" value="F:electron-transferring-flavoprotein dehydrogenase activity"/>
    <property type="evidence" value="ECO:0007669"/>
    <property type="project" value="TreeGrafter"/>
</dbReference>
<dbReference type="InterPro" id="IPR023753">
    <property type="entry name" value="FAD/NAD-binding_dom"/>
</dbReference>
<dbReference type="PRINTS" id="PR00368">
    <property type="entry name" value="FADPNR"/>
</dbReference>
<evidence type="ECO:0000256" key="1">
    <source>
        <dbReference type="SAM" id="MobiDB-lite"/>
    </source>
</evidence>